<keyword evidence="1" id="KW-0812">Transmembrane</keyword>
<dbReference type="AlphaFoldDB" id="A0A6A5ENM3"/>
<organism evidence="2 3">
    <name type="scientific">Perca fluviatilis</name>
    <name type="common">European perch</name>
    <dbReference type="NCBI Taxonomy" id="8168"/>
    <lineage>
        <taxon>Eukaryota</taxon>
        <taxon>Metazoa</taxon>
        <taxon>Chordata</taxon>
        <taxon>Craniata</taxon>
        <taxon>Vertebrata</taxon>
        <taxon>Euteleostomi</taxon>
        <taxon>Actinopterygii</taxon>
        <taxon>Neopterygii</taxon>
        <taxon>Teleostei</taxon>
        <taxon>Neoteleostei</taxon>
        <taxon>Acanthomorphata</taxon>
        <taxon>Eupercaria</taxon>
        <taxon>Perciformes</taxon>
        <taxon>Percoidei</taxon>
        <taxon>Percidae</taxon>
        <taxon>Percinae</taxon>
        <taxon>Perca</taxon>
    </lineage>
</organism>
<protein>
    <submittedName>
        <fullName evidence="2">Uncharacterized protein</fullName>
    </submittedName>
</protein>
<accession>A0A6A5ENM3</accession>
<keyword evidence="3" id="KW-1185">Reference proteome</keyword>
<name>A0A6A5ENM3_PERFL</name>
<dbReference type="EMBL" id="VHII01000015">
    <property type="protein sequence ID" value="KAF1379989.1"/>
    <property type="molecule type" value="Genomic_DNA"/>
</dbReference>
<evidence type="ECO:0000256" key="1">
    <source>
        <dbReference type="SAM" id="Phobius"/>
    </source>
</evidence>
<dbReference type="Proteomes" id="UP000465112">
    <property type="component" value="Chromosome 15"/>
</dbReference>
<comment type="caution">
    <text evidence="2">The sequence shown here is derived from an EMBL/GenBank/DDBJ whole genome shotgun (WGS) entry which is preliminary data.</text>
</comment>
<keyword evidence="1" id="KW-0472">Membrane</keyword>
<proteinExistence type="predicted"/>
<keyword evidence="1" id="KW-1133">Transmembrane helix</keyword>
<sequence>MTWDRGASHHLSTVMSLIIYIFFKMTRFPKGYTVLGSLWSYNVKLQIFNFPIKKQNKNSISTMTWSMTC</sequence>
<reference evidence="2 3" key="1">
    <citation type="submission" date="2019-06" db="EMBL/GenBank/DDBJ databases">
        <title>A chromosome-scale genome assembly of the European perch, Perca fluviatilis.</title>
        <authorList>
            <person name="Roques C."/>
            <person name="Zahm M."/>
            <person name="Cabau C."/>
            <person name="Klopp C."/>
            <person name="Bouchez O."/>
            <person name="Donnadieu C."/>
            <person name="Kuhl H."/>
            <person name="Gislard M."/>
            <person name="Guendouz S."/>
            <person name="Journot L."/>
            <person name="Haffray P."/>
            <person name="Bestin A."/>
            <person name="Morvezen R."/>
            <person name="Feron R."/>
            <person name="Wen M."/>
            <person name="Jouanno E."/>
            <person name="Herpin A."/>
            <person name="Schartl M."/>
            <person name="Postlethwait J."/>
            <person name="Schaerlinger B."/>
            <person name="Chardard D."/>
            <person name="Lecocq T."/>
            <person name="Poncet C."/>
            <person name="Jaffrelo L."/>
            <person name="Lampietro C."/>
            <person name="Guiguen Y."/>
        </authorList>
    </citation>
    <scope>NUCLEOTIDE SEQUENCE [LARGE SCALE GENOMIC DNA]</scope>
    <source>
        <tissue evidence="2">Blood</tissue>
    </source>
</reference>
<gene>
    <name evidence="2" type="ORF">PFLUV_G00181800</name>
</gene>
<evidence type="ECO:0000313" key="3">
    <source>
        <dbReference type="Proteomes" id="UP000465112"/>
    </source>
</evidence>
<feature type="transmembrane region" description="Helical" evidence="1">
    <location>
        <begin position="6"/>
        <end position="23"/>
    </location>
</feature>
<evidence type="ECO:0000313" key="2">
    <source>
        <dbReference type="EMBL" id="KAF1379989.1"/>
    </source>
</evidence>